<accession>A0A486XTU1</accession>
<dbReference type="EMBL" id="CAAJGR010000005">
    <property type="protein sequence ID" value="VHO05690.1"/>
    <property type="molecule type" value="Genomic_DNA"/>
</dbReference>
<evidence type="ECO:0000313" key="1">
    <source>
        <dbReference type="EMBL" id="VHO05690.1"/>
    </source>
</evidence>
<protein>
    <submittedName>
        <fullName evidence="1">Uncharacterized protein</fullName>
    </submittedName>
</protein>
<organism evidence="1">
    <name type="scientific">Rheinheimera sp. BAL341</name>
    <dbReference type="NCBI Taxonomy" id="1708203"/>
    <lineage>
        <taxon>Bacteria</taxon>
        <taxon>Pseudomonadati</taxon>
        <taxon>Pseudomonadota</taxon>
        <taxon>Gammaproteobacteria</taxon>
        <taxon>Chromatiales</taxon>
        <taxon>Chromatiaceae</taxon>
        <taxon>Rheinheimera</taxon>
    </lineage>
</organism>
<name>A0A486XTU1_9GAMM</name>
<reference evidence="1" key="1">
    <citation type="submission" date="2019-04" db="EMBL/GenBank/DDBJ databases">
        <authorList>
            <person name="Brambilla D."/>
        </authorList>
    </citation>
    <scope>NUCLEOTIDE SEQUENCE</scope>
    <source>
        <strain evidence="1">BAL1</strain>
    </source>
</reference>
<sequence>MAACNRNICLSVAALCLFKVRLRRCRMAINRSLSYYTAVV</sequence>
<gene>
    <name evidence="1" type="ORF">BAL341_2776</name>
</gene>
<proteinExistence type="predicted"/>
<dbReference type="AlphaFoldDB" id="A0A486XTU1"/>